<organism evidence="1 2">
    <name type="scientific">Rhodocollybia butyracea</name>
    <dbReference type="NCBI Taxonomy" id="206335"/>
    <lineage>
        <taxon>Eukaryota</taxon>
        <taxon>Fungi</taxon>
        <taxon>Dikarya</taxon>
        <taxon>Basidiomycota</taxon>
        <taxon>Agaricomycotina</taxon>
        <taxon>Agaricomycetes</taxon>
        <taxon>Agaricomycetidae</taxon>
        <taxon>Agaricales</taxon>
        <taxon>Marasmiineae</taxon>
        <taxon>Omphalotaceae</taxon>
        <taxon>Rhodocollybia</taxon>
    </lineage>
</organism>
<evidence type="ECO:0000313" key="2">
    <source>
        <dbReference type="Proteomes" id="UP000772434"/>
    </source>
</evidence>
<protein>
    <submittedName>
        <fullName evidence="1">Uncharacterized protein</fullName>
    </submittedName>
</protein>
<proteinExistence type="predicted"/>
<keyword evidence="2" id="KW-1185">Reference proteome</keyword>
<name>A0A9P5PPC0_9AGAR</name>
<feature type="non-terminal residue" evidence="1">
    <location>
        <position position="50"/>
    </location>
</feature>
<comment type="caution">
    <text evidence="1">The sequence shown here is derived from an EMBL/GenBank/DDBJ whole genome shotgun (WGS) entry which is preliminary data.</text>
</comment>
<dbReference type="AlphaFoldDB" id="A0A9P5PPC0"/>
<dbReference type="Proteomes" id="UP000772434">
    <property type="component" value="Unassembled WGS sequence"/>
</dbReference>
<dbReference type="EMBL" id="JADNRY010000092">
    <property type="protein sequence ID" value="KAF9066117.1"/>
    <property type="molecule type" value="Genomic_DNA"/>
</dbReference>
<evidence type="ECO:0000313" key="1">
    <source>
        <dbReference type="EMBL" id="KAF9066117.1"/>
    </source>
</evidence>
<sequence length="50" mass="5261">MSSSNSDLLSNNEITTKIALPSDNAETEEANLQHVATLVKAFKDGPASVT</sequence>
<gene>
    <name evidence="1" type="ORF">BDP27DRAFT_1449846</name>
</gene>
<accession>A0A9P5PPC0</accession>
<reference evidence="1" key="1">
    <citation type="submission" date="2020-11" db="EMBL/GenBank/DDBJ databases">
        <authorList>
            <consortium name="DOE Joint Genome Institute"/>
            <person name="Ahrendt S."/>
            <person name="Riley R."/>
            <person name="Andreopoulos W."/>
            <person name="Labutti K."/>
            <person name="Pangilinan J."/>
            <person name="Ruiz-Duenas F.J."/>
            <person name="Barrasa J.M."/>
            <person name="Sanchez-Garcia M."/>
            <person name="Camarero S."/>
            <person name="Miyauchi S."/>
            <person name="Serrano A."/>
            <person name="Linde D."/>
            <person name="Babiker R."/>
            <person name="Drula E."/>
            <person name="Ayuso-Fernandez I."/>
            <person name="Pacheco R."/>
            <person name="Padilla G."/>
            <person name="Ferreira P."/>
            <person name="Barriuso J."/>
            <person name="Kellner H."/>
            <person name="Castanera R."/>
            <person name="Alfaro M."/>
            <person name="Ramirez L."/>
            <person name="Pisabarro A.G."/>
            <person name="Kuo A."/>
            <person name="Tritt A."/>
            <person name="Lipzen A."/>
            <person name="He G."/>
            <person name="Yan M."/>
            <person name="Ng V."/>
            <person name="Cullen D."/>
            <person name="Martin F."/>
            <person name="Rosso M.-N."/>
            <person name="Henrissat B."/>
            <person name="Hibbett D."/>
            <person name="Martinez A.T."/>
            <person name="Grigoriev I.V."/>
        </authorList>
    </citation>
    <scope>NUCLEOTIDE SEQUENCE</scope>
    <source>
        <strain evidence="1">AH 40177</strain>
    </source>
</reference>